<evidence type="ECO:0000256" key="7">
    <source>
        <dbReference type="ARBA" id="ARBA00022692"/>
    </source>
</evidence>
<dbReference type="SMART" id="SM00237">
    <property type="entry name" value="Calx_beta"/>
    <property type="match status" value="2"/>
</dbReference>
<evidence type="ECO:0000256" key="5">
    <source>
        <dbReference type="ARBA" id="ARBA00022475"/>
    </source>
</evidence>
<feature type="transmembrane region" description="Helical" evidence="21">
    <location>
        <begin position="387"/>
        <end position="408"/>
    </location>
</feature>
<organism evidence="23 24">
    <name type="scientific">Pinctada imbricata</name>
    <name type="common">Atlantic pearl-oyster</name>
    <name type="synonym">Pinctada martensii</name>
    <dbReference type="NCBI Taxonomy" id="66713"/>
    <lineage>
        <taxon>Eukaryota</taxon>
        <taxon>Metazoa</taxon>
        <taxon>Spiralia</taxon>
        <taxon>Lophotrochozoa</taxon>
        <taxon>Mollusca</taxon>
        <taxon>Bivalvia</taxon>
        <taxon>Autobranchia</taxon>
        <taxon>Pteriomorphia</taxon>
        <taxon>Pterioida</taxon>
        <taxon>Pterioidea</taxon>
        <taxon>Pteriidae</taxon>
        <taxon>Pinctada</taxon>
    </lineage>
</organism>
<feature type="transmembrane region" description="Helical" evidence="21">
    <location>
        <begin position="44"/>
        <end position="68"/>
    </location>
</feature>
<dbReference type="AlphaFoldDB" id="A0AA88YBG3"/>
<comment type="catalytic activity">
    <reaction evidence="19">
        <text>Ca(2+)(in) + 3 Na(+)(out) = Ca(2+)(out) + 3 Na(+)(in)</text>
        <dbReference type="Rhea" id="RHEA:69955"/>
        <dbReference type="ChEBI" id="CHEBI:29101"/>
        <dbReference type="ChEBI" id="CHEBI:29108"/>
    </reaction>
</comment>
<evidence type="ECO:0000256" key="10">
    <source>
        <dbReference type="ARBA" id="ARBA00022737"/>
    </source>
</evidence>
<dbReference type="Gene3D" id="2.60.40.2030">
    <property type="match status" value="2"/>
</dbReference>
<comment type="similarity">
    <text evidence="2">Belongs to the Ca(2+):cation antiporter (CaCA) (TC 2.A.19) family. SLC8 subfamily.</text>
</comment>
<dbReference type="Proteomes" id="UP001186944">
    <property type="component" value="Unassembled WGS sequence"/>
</dbReference>
<feature type="transmembrane region" description="Helical" evidence="21">
    <location>
        <begin position="136"/>
        <end position="159"/>
    </location>
</feature>
<keyword evidence="8" id="KW-0479">Metal-binding</keyword>
<dbReference type="InterPro" id="IPR004837">
    <property type="entry name" value="NaCa_Exmemb"/>
</dbReference>
<keyword evidence="5" id="KW-1003">Cell membrane</keyword>
<keyword evidence="7 21" id="KW-0812">Transmembrane</keyword>
<keyword evidence="12" id="KW-0112">Calmodulin-binding</keyword>
<keyword evidence="14" id="KW-0915">Sodium</keyword>
<evidence type="ECO:0000256" key="4">
    <source>
        <dbReference type="ARBA" id="ARBA00022449"/>
    </source>
</evidence>
<evidence type="ECO:0000256" key="9">
    <source>
        <dbReference type="ARBA" id="ARBA00022729"/>
    </source>
</evidence>
<feature type="domain" description="Calx-beta" evidence="22">
    <location>
        <begin position="634"/>
        <end position="769"/>
    </location>
</feature>
<evidence type="ECO:0000256" key="2">
    <source>
        <dbReference type="ARBA" id="ARBA00007489"/>
    </source>
</evidence>
<keyword evidence="3" id="KW-0813">Transport</keyword>
<keyword evidence="13 21" id="KW-1133">Transmembrane helix</keyword>
<dbReference type="EMBL" id="VSWD01000007">
    <property type="protein sequence ID" value="KAK3096603.1"/>
    <property type="molecule type" value="Genomic_DNA"/>
</dbReference>
<keyword evidence="6" id="KW-0109">Calcium transport</keyword>
<dbReference type="GO" id="GO:0098703">
    <property type="term" value="P:calcium ion import across plasma membrane"/>
    <property type="evidence" value="ECO:0007669"/>
    <property type="project" value="TreeGrafter"/>
</dbReference>
<dbReference type="InterPro" id="IPR051171">
    <property type="entry name" value="CaCA"/>
</dbReference>
<evidence type="ECO:0000259" key="22">
    <source>
        <dbReference type="SMART" id="SM00237"/>
    </source>
</evidence>
<evidence type="ECO:0000256" key="1">
    <source>
        <dbReference type="ARBA" id="ARBA00004651"/>
    </source>
</evidence>
<name>A0AA88YBG3_PINIB</name>
<evidence type="ECO:0000256" key="15">
    <source>
        <dbReference type="ARBA" id="ARBA00023065"/>
    </source>
</evidence>
<evidence type="ECO:0000256" key="18">
    <source>
        <dbReference type="ARBA" id="ARBA00023201"/>
    </source>
</evidence>
<feature type="region of interest" description="Disordered" evidence="20">
    <location>
        <begin position="563"/>
        <end position="585"/>
    </location>
</feature>
<dbReference type="InterPro" id="IPR004836">
    <property type="entry name" value="Na_Ca_Ex"/>
</dbReference>
<dbReference type="GO" id="GO:0005432">
    <property type="term" value="F:calcium:sodium antiporter activity"/>
    <property type="evidence" value="ECO:0007669"/>
    <property type="project" value="InterPro"/>
</dbReference>
<dbReference type="GO" id="GO:0007154">
    <property type="term" value="P:cell communication"/>
    <property type="evidence" value="ECO:0007669"/>
    <property type="project" value="InterPro"/>
</dbReference>
<keyword evidence="10" id="KW-0677">Repeat</keyword>
<evidence type="ECO:0000256" key="16">
    <source>
        <dbReference type="ARBA" id="ARBA00023136"/>
    </source>
</evidence>
<dbReference type="Gene3D" id="1.20.1420.30">
    <property type="entry name" value="NCX, central ion-binding region"/>
    <property type="match status" value="3"/>
</dbReference>
<dbReference type="GO" id="GO:0030424">
    <property type="term" value="C:axon"/>
    <property type="evidence" value="ECO:0007669"/>
    <property type="project" value="TreeGrafter"/>
</dbReference>
<dbReference type="SUPFAM" id="SSF141072">
    <property type="entry name" value="CalX-like"/>
    <property type="match status" value="2"/>
</dbReference>
<keyword evidence="18" id="KW-0739">Sodium transport</keyword>
<comment type="caution">
    <text evidence="23">The sequence shown here is derived from an EMBL/GenBank/DDBJ whole genome shotgun (WGS) entry which is preliminary data.</text>
</comment>
<evidence type="ECO:0000256" key="8">
    <source>
        <dbReference type="ARBA" id="ARBA00022723"/>
    </source>
</evidence>
<accession>A0AA88YBG3</accession>
<evidence type="ECO:0000313" key="23">
    <source>
        <dbReference type="EMBL" id="KAK3096603.1"/>
    </source>
</evidence>
<feature type="transmembrane region" description="Helical" evidence="21">
    <location>
        <begin position="1055"/>
        <end position="1074"/>
    </location>
</feature>
<feature type="transmembrane region" description="Helical" evidence="21">
    <location>
        <begin position="420"/>
        <end position="445"/>
    </location>
</feature>
<evidence type="ECO:0000256" key="6">
    <source>
        <dbReference type="ARBA" id="ARBA00022568"/>
    </source>
</evidence>
<keyword evidence="4" id="KW-0050">Antiport</keyword>
<evidence type="ECO:0000256" key="12">
    <source>
        <dbReference type="ARBA" id="ARBA00022860"/>
    </source>
</evidence>
<reference evidence="23" key="1">
    <citation type="submission" date="2019-08" db="EMBL/GenBank/DDBJ databases">
        <title>The improved chromosome-level genome for the pearl oyster Pinctada fucata martensii using PacBio sequencing and Hi-C.</title>
        <authorList>
            <person name="Zheng Z."/>
        </authorList>
    </citation>
    <scope>NUCLEOTIDE SEQUENCE</scope>
    <source>
        <strain evidence="23">ZZ-2019</strain>
        <tissue evidence="23">Adductor muscle</tissue>
    </source>
</reference>
<dbReference type="PANTHER" id="PTHR11878">
    <property type="entry name" value="SODIUM/CALCIUM EXCHANGER"/>
    <property type="match status" value="1"/>
</dbReference>
<keyword evidence="16 21" id="KW-0472">Membrane</keyword>
<dbReference type="InterPro" id="IPR038081">
    <property type="entry name" value="CalX-like_sf"/>
</dbReference>
<keyword evidence="24" id="KW-1185">Reference proteome</keyword>
<dbReference type="GO" id="GO:0005516">
    <property type="term" value="F:calmodulin binding"/>
    <property type="evidence" value="ECO:0007669"/>
    <property type="project" value="UniProtKB-KW"/>
</dbReference>
<evidence type="ECO:0000256" key="17">
    <source>
        <dbReference type="ARBA" id="ARBA00023180"/>
    </source>
</evidence>
<dbReference type="Pfam" id="PF01699">
    <property type="entry name" value="Na_Ca_ex"/>
    <property type="match status" value="3"/>
</dbReference>
<dbReference type="InterPro" id="IPR044880">
    <property type="entry name" value="NCX_ion-bd_dom_sf"/>
</dbReference>
<keyword evidence="17" id="KW-0325">Glycoprotein</keyword>
<dbReference type="GO" id="GO:0042383">
    <property type="term" value="C:sarcolemma"/>
    <property type="evidence" value="ECO:0007669"/>
    <property type="project" value="TreeGrafter"/>
</dbReference>
<protein>
    <recommendedName>
        <fullName evidence="22">Calx-beta domain-containing protein</fullName>
    </recommendedName>
</protein>
<dbReference type="PRINTS" id="PR01259">
    <property type="entry name" value="NACAEXCHNGR"/>
</dbReference>
<evidence type="ECO:0000256" key="14">
    <source>
        <dbReference type="ARBA" id="ARBA00023053"/>
    </source>
</evidence>
<dbReference type="GO" id="GO:0046872">
    <property type="term" value="F:metal ion binding"/>
    <property type="evidence" value="ECO:0007669"/>
    <property type="project" value="UniProtKB-KW"/>
</dbReference>
<evidence type="ECO:0000256" key="21">
    <source>
        <dbReference type="SAM" id="Phobius"/>
    </source>
</evidence>
<proteinExistence type="inferred from homology"/>
<evidence type="ECO:0000256" key="13">
    <source>
        <dbReference type="ARBA" id="ARBA00022989"/>
    </source>
</evidence>
<feature type="transmembrane region" description="Helical" evidence="21">
    <location>
        <begin position="296"/>
        <end position="317"/>
    </location>
</feature>
<keyword evidence="9" id="KW-0732">Signal</keyword>
<dbReference type="PANTHER" id="PTHR11878:SF70">
    <property type="entry name" value="CALX-BETA DOMAIN-CONTAINING PROTEIN"/>
    <property type="match status" value="1"/>
</dbReference>
<feature type="transmembrane region" description="Helical" evidence="21">
    <location>
        <begin position="1086"/>
        <end position="1106"/>
    </location>
</feature>
<feature type="transmembrane region" description="Helical" evidence="21">
    <location>
        <begin position="171"/>
        <end position="195"/>
    </location>
</feature>
<gene>
    <name evidence="23" type="ORF">FSP39_001609</name>
</gene>
<feature type="transmembrane region" description="Helical" evidence="21">
    <location>
        <begin position="1127"/>
        <end position="1146"/>
    </location>
</feature>
<evidence type="ECO:0000256" key="19">
    <source>
        <dbReference type="ARBA" id="ARBA00033667"/>
    </source>
</evidence>
<feature type="compositionally biased region" description="Basic and acidic residues" evidence="20">
    <location>
        <begin position="563"/>
        <end position="579"/>
    </location>
</feature>
<evidence type="ECO:0000256" key="20">
    <source>
        <dbReference type="SAM" id="MobiDB-lite"/>
    </source>
</evidence>
<evidence type="ECO:0000256" key="11">
    <source>
        <dbReference type="ARBA" id="ARBA00022837"/>
    </source>
</evidence>
<evidence type="ECO:0000256" key="3">
    <source>
        <dbReference type="ARBA" id="ARBA00022448"/>
    </source>
</evidence>
<dbReference type="Pfam" id="PF03160">
    <property type="entry name" value="Calx-beta"/>
    <property type="match status" value="1"/>
</dbReference>
<keyword evidence="11" id="KW-0106">Calcium</keyword>
<evidence type="ECO:0000313" key="24">
    <source>
        <dbReference type="Proteomes" id="UP001186944"/>
    </source>
</evidence>
<feature type="transmembrane region" description="Helical" evidence="21">
    <location>
        <begin position="201"/>
        <end position="221"/>
    </location>
</feature>
<dbReference type="GO" id="GO:0098794">
    <property type="term" value="C:postsynapse"/>
    <property type="evidence" value="ECO:0007669"/>
    <property type="project" value="TreeGrafter"/>
</dbReference>
<keyword evidence="15" id="KW-0406">Ion transport</keyword>
<feature type="domain" description="Calx-beta" evidence="22">
    <location>
        <begin position="783"/>
        <end position="886"/>
    </location>
</feature>
<sequence length="1153" mass="127109">MSYTVRTSYSNGYVVEIVSNGSEPCSSWILLPAENLWPEWLRGILYVIAIVYMFLGVAIASDIFMGSIEVITSKKRKIIIYDDEKKETVEKEVMIWNETVANLTLMALGSSAPEILLATVETFFNLGDTEVEDSLGAFTIIGSAAFNLLIITSICIVSLDKDETKKIREFGVFLFTAIVSMWAYVWMLLVVRVITPGEISVYEAWLTLAHLPVFVFISYLVDTGCSCCRKKKIEAEESESSPYRSAIIRLKMSYPLRTFESGGGYVVEYVSNSSDRCESWLLVPGENLWHEGVRGFLYILATLYLFLGVAIASDIFMNSIEVMTSKTRTITTWDEKERKMVEVKVMIWNETVANLTLMALGSSAPEILLAVIESFMRLGDNSGEDSLGTFTIIGSAAFNLLIITSVCIVSCDEPKKIKEFGVFIVTAIWSMFAYIWMLLVVGYITPEQIDVWEAWVTLGFMPVFVFQAYCQDNGWWRHKCCPKNDIEDSGVDKEMDHIRIMTQHGRKGSFAGHALPGKELHVLEVEKAQKMRPDELQINGNDIHSVSPGPKSANNISLHLDENSHEKEHEETPEERLVKAESGNQPKTVARARFRHAVVSAMTGAKAPRIGSGKKSNRFAEMALQVSQMNKAYKEGKMPTGDLFGKFTFASDRYAVLESAGKLEIDILFHRNLPYVFKNGDSVGFTNGATKPLTVPPSADPSIKGEQVFEGVVTVEFETREGSGKAGKDFKYKTGTLTFKENEFKQTISVEIINDNQFENDCDFYLILKNPVNGASLGDPSITRVTIVDDDEPGEFQFEESHVQADLKAGKVLATVIRENGIDGKVTLEYSTIDGSAVGGKALGDNVDYINTKGTIEFKHAETSKNIEVKINKDSKGSKNFIMTLKNPSLGAKIGQRGAVFCHLHKETVEDRIAAIVKDEEEEEVTWAGQFRSALTIEGSQDEDGNNVPPSCTAYLLHFLTFFWKLLGACVPPATLGGAWPAFVLSLVYIGGLTACIEQLGHLIGCVIGLKTSVTGITIIALGTSLPDTFASRTAAKQDETADAAIGNVTGSNSVNVFLGLGLPWVISTSYALATDTTFKVSSGNLTQSVIIFASLGTGCIIILILRRFLVGGELGGKNKLIKWGSSILLLFFWLLYIVLASLKAYDILKFDV</sequence>
<comment type="subcellular location">
    <subcellularLocation>
        <location evidence="1">Cell membrane</location>
        <topology evidence="1">Multi-pass membrane protein</topology>
    </subcellularLocation>
</comment>
<dbReference type="InterPro" id="IPR003644">
    <property type="entry name" value="Calx_beta"/>
</dbReference>